<organism evidence="1 2">
    <name type="scientific">Clathrus columnatus</name>
    <dbReference type="NCBI Taxonomy" id="1419009"/>
    <lineage>
        <taxon>Eukaryota</taxon>
        <taxon>Fungi</taxon>
        <taxon>Dikarya</taxon>
        <taxon>Basidiomycota</taxon>
        <taxon>Agaricomycotina</taxon>
        <taxon>Agaricomycetes</taxon>
        <taxon>Phallomycetidae</taxon>
        <taxon>Phallales</taxon>
        <taxon>Clathraceae</taxon>
        <taxon>Clathrus</taxon>
    </lineage>
</organism>
<evidence type="ECO:0000313" key="2">
    <source>
        <dbReference type="Proteomes" id="UP001050691"/>
    </source>
</evidence>
<dbReference type="Proteomes" id="UP001050691">
    <property type="component" value="Unassembled WGS sequence"/>
</dbReference>
<protein>
    <submittedName>
        <fullName evidence="1">Uncharacterized protein</fullName>
    </submittedName>
</protein>
<gene>
    <name evidence="1" type="ORF">Clacol_005701</name>
</gene>
<sequence length="84" mass="9670">MQDLSFLDQPYPEPQLLKIECERLKVNRPFVKADRDPANLGMGFAPSVLRQRSTAFVNVTSLRTFNPERSLTPFKMHTKSLNFS</sequence>
<accession>A0AAV5AEB2</accession>
<proteinExistence type="predicted"/>
<evidence type="ECO:0000313" key="1">
    <source>
        <dbReference type="EMBL" id="GJJ11468.1"/>
    </source>
</evidence>
<comment type="caution">
    <text evidence="1">The sequence shown here is derived from an EMBL/GenBank/DDBJ whole genome shotgun (WGS) entry which is preliminary data.</text>
</comment>
<keyword evidence="2" id="KW-1185">Reference proteome</keyword>
<dbReference type="AlphaFoldDB" id="A0AAV5AEB2"/>
<dbReference type="EMBL" id="BPWL01000006">
    <property type="protein sequence ID" value="GJJ11468.1"/>
    <property type="molecule type" value="Genomic_DNA"/>
</dbReference>
<reference evidence="1" key="1">
    <citation type="submission" date="2021-10" db="EMBL/GenBank/DDBJ databases">
        <title>De novo Genome Assembly of Clathrus columnatus (Basidiomycota, Fungi) Using Illumina and Nanopore Sequence Data.</title>
        <authorList>
            <person name="Ogiso-Tanaka E."/>
            <person name="Itagaki H."/>
            <person name="Hosoya T."/>
            <person name="Hosaka K."/>
        </authorList>
    </citation>
    <scope>NUCLEOTIDE SEQUENCE</scope>
    <source>
        <strain evidence="1">MO-923</strain>
    </source>
</reference>
<name>A0AAV5AEB2_9AGAM</name>